<dbReference type="OrthoDB" id="6022711at2759"/>
<dbReference type="PANTHER" id="PTHR11324:SF16">
    <property type="entry name" value="PDZ DOMAIN-CONTAINING PROTEIN 2"/>
    <property type="match status" value="1"/>
</dbReference>
<feature type="region of interest" description="Disordered" evidence="1">
    <location>
        <begin position="35"/>
        <end position="61"/>
    </location>
</feature>
<feature type="region of interest" description="Disordered" evidence="1">
    <location>
        <begin position="101"/>
        <end position="130"/>
    </location>
</feature>
<proteinExistence type="predicted"/>
<feature type="region of interest" description="Disordered" evidence="1">
    <location>
        <begin position="406"/>
        <end position="489"/>
    </location>
</feature>
<feature type="region of interest" description="Disordered" evidence="1">
    <location>
        <begin position="77"/>
        <end position="96"/>
    </location>
</feature>
<feature type="compositionally biased region" description="Low complexity" evidence="1">
    <location>
        <begin position="646"/>
        <end position="663"/>
    </location>
</feature>
<dbReference type="Pfam" id="PF00595">
    <property type="entry name" value="PDZ"/>
    <property type="match status" value="2"/>
</dbReference>
<accession>A0A0P5S5U0</accession>
<dbReference type="InterPro" id="IPR001478">
    <property type="entry name" value="PDZ"/>
</dbReference>
<feature type="region of interest" description="Disordered" evidence="1">
    <location>
        <begin position="814"/>
        <end position="865"/>
    </location>
</feature>
<feature type="region of interest" description="Disordered" evidence="1">
    <location>
        <begin position="1"/>
        <end position="23"/>
    </location>
</feature>
<feature type="compositionally biased region" description="Low complexity" evidence="1">
    <location>
        <begin position="406"/>
        <end position="418"/>
    </location>
</feature>
<feature type="compositionally biased region" description="Basic and acidic residues" evidence="1">
    <location>
        <begin position="52"/>
        <end position="61"/>
    </location>
</feature>
<reference evidence="2" key="1">
    <citation type="submission" date="2015-10" db="EMBL/GenBank/DDBJ databases">
        <title>EvidentialGene: Evidence-directed Construction of Complete mRNA Transcriptomes without Genomes.</title>
        <authorList>
            <person name="Gilbert D.G."/>
        </authorList>
    </citation>
    <scope>NUCLEOTIDE SEQUENCE</scope>
</reference>
<dbReference type="PROSITE" id="PS50106">
    <property type="entry name" value="PDZ"/>
    <property type="match status" value="2"/>
</dbReference>
<feature type="region of interest" description="Disordered" evidence="1">
    <location>
        <begin position="624"/>
        <end position="663"/>
    </location>
</feature>
<organism evidence="2">
    <name type="scientific">Daphnia magna</name>
    <dbReference type="NCBI Taxonomy" id="35525"/>
    <lineage>
        <taxon>Eukaryota</taxon>
        <taxon>Metazoa</taxon>
        <taxon>Ecdysozoa</taxon>
        <taxon>Arthropoda</taxon>
        <taxon>Crustacea</taxon>
        <taxon>Branchiopoda</taxon>
        <taxon>Diplostraca</taxon>
        <taxon>Cladocera</taxon>
        <taxon>Anomopoda</taxon>
        <taxon>Daphniidae</taxon>
        <taxon>Daphnia</taxon>
    </lineage>
</organism>
<protein>
    <submittedName>
        <fullName evidence="2">PDZ and LIM domain protein</fullName>
    </submittedName>
</protein>
<feature type="compositionally biased region" description="Low complexity" evidence="1">
    <location>
        <begin position="846"/>
        <end position="861"/>
    </location>
</feature>
<feature type="compositionally biased region" description="Basic and acidic residues" evidence="1">
    <location>
        <begin position="1"/>
        <end position="10"/>
    </location>
</feature>
<dbReference type="AlphaFoldDB" id="A0A0P5S5U0"/>
<feature type="compositionally biased region" description="Basic residues" evidence="1">
    <location>
        <begin position="823"/>
        <end position="837"/>
    </location>
</feature>
<dbReference type="SMART" id="SM00228">
    <property type="entry name" value="PDZ"/>
    <property type="match status" value="2"/>
</dbReference>
<evidence type="ECO:0000256" key="1">
    <source>
        <dbReference type="SAM" id="MobiDB-lite"/>
    </source>
</evidence>
<dbReference type="PANTHER" id="PTHR11324">
    <property type="entry name" value="IL16-RELATED"/>
    <property type="match status" value="1"/>
</dbReference>
<dbReference type="CDD" id="cd06759">
    <property type="entry name" value="PDZ3_PDZD2-PDZ1_hPro-IL-16-like"/>
    <property type="match status" value="1"/>
</dbReference>
<dbReference type="SUPFAM" id="SSF50156">
    <property type="entry name" value="PDZ domain-like"/>
    <property type="match status" value="2"/>
</dbReference>
<feature type="compositionally biased region" description="Polar residues" evidence="1">
    <location>
        <begin position="104"/>
        <end position="117"/>
    </location>
</feature>
<name>A0A0P5S5U0_9CRUS</name>
<dbReference type="InterPro" id="IPR036034">
    <property type="entry name" value="PDZ_sf"/>
</dbReference>
<evidence type="ECO:0000313" key="2">
    <source>
        <dbReference type="EMBL" id="JAN20858.1"/>
    </source>
</evidence>
<feature type="compositionally biased region" description="Polar residues" evidence="1">
    <location>
        <begin position="454"/>
        <end position="464"/>
    </location>
</feature>
<feature type="compositionally biased region" description="Polar residues" evidence="1">
    <location>
        <begin position="624"/>
        <end position="637"/>
    </location>
</feature>
<dbReference type="Gene3D" id="2.30.42.10">
    <property type="match status" value="2"/>
</dbReference>
<sequence>MRLFRRRADGQHQPLHETNSTGGPEAAALLISMESTGSGSGTDGDQLSVSSRSERETLDDKSYQTVKALPAIVVINSPKGSTKNKGGPSTWGKKVGRKWEQNKKVVSQPSANVSDSTPLMDGHQGEGDGPVEPVPTCSSPTALLAENASSQSCEGVAPATSGKKLLQPQQQRCRPAVVVLNNKTGAKRRVSRVESLRNLFLRSSKPSARADPALQHAAHQEATHPLMLAQLLAATPDVIQEAQKKTILIRESSISGTSSNRLMPLPNRSVSLENVSASSVMGHMQPDVAGTVSKKSHFPYSFIRSRLHRPLLSSSCEAEVETASADIASRHPVTCSKFGTELNANTTASCDDLIKEAARQSSHPDLQLASIRYRSVVSVRHNQQEETFKLVRRKRSFSLAALPLSAAEATQQASSANSHRSEESGYESDSTRNGYESPRRTSADSGKPDPANSIHVSFVSSLKSAEQDPEANGHRSRPTPTPTMNRSMDQSDRFSLDEHYDAVDGAARLGQPPQRCCNCRCNNNNNSNSQQADNLKQSIARKEPSVMFGVAQLRSLETGGSRSPRHLPVIGDSALASRYARSSSLDRKKWLQPSVLMEIGNGTLGDATDHGMMASSLPPGYAVQQITQQPPRPSSSFAYAPQYHTQQQQQQQPQQQQQQQQAQRQFKMLRLVKGETGELGIYIKKKSSPDSGSVGYVIAGIEPGALAHRDGRLQIGDEIINVNGCRLRGVGLQEARDILQNAPREVDIVIARCAGETAVSGRGRSTTDESGPDTADNSPSPTPIPRVSSPSPPRYYDASVRSSPALASIHKLTQADAATVRNKTPHQRRSRSAHPQRKSMGPLSGTAETTTPAPTSTATSAVEMGSRRPKSLSLFIYTITYEKGAGKKSLGFSVVGGRDSPKGSMGIYVKTIFPSGQAAEEGTLREGDEILAVNGTPLQGLSHAEAIAVFKSIRNGHVVVHAARRDTANRRYVYTVKHAIYLFCFFNYRAIVLREAVLNFRLYAQCSTYFSLKRTVTFTFTAQ</sequence>
<dbReference type="EMBL" id="GDIQ01073879">
    <property type="protein sequence ID" value="JAN20858.1"/>
    <property type="molecule type" value="Transcribed_RNA"/>
</dbReference>
<feature type="region of interest" description="Disordered" evidence="1">
    <location>
        <begin position="757"/>
        <end position="799"/>
    </location>
</feature>